<dbReference type="HOGENOM" id="CLU_1916817_0_0_1"/>
<name>A0A0D2DYB4_9EURO</name>
<organism evidence="1 2">
    <name type="scientific">Phialophora macrospora</name>
    <dbReference type="NCBI Taxonomy" id="1851006"/>
    <lineage>
        <taxon>Eukaryota</taxon>
        <taxon>Fungi</taxon>
        <taxon>Dikarya</taxon>
        <taxon>Ascomycota</taxon>
        <taxon>Pezizomycotina</taxon>
        <taxon>Eurotiomycetes</taxon>
        <taxon>Chaetothyriomycetidae</taxon>
        <taxon>Chaetothyriales</taxon>
        <taxon>Herpotrichiellaceae</taxon>
        <taxon>Phialophora</taxon>
    </lineage>
</organism>
<protein>
    <submittedName>
        <fullName evidence="1">Uncharacterized protein</fullName>
    </submittedName>
</protein>
<reference evidence="1 2" key="1">
    <citation type="submission" date="2015-01" db="EMBL/GenBank/DDBJ databases">
        <title>The Genome Sequence of Capronia semiimmersa CBS27337.</title>
        <authorList>
            <consortium name="The Broad Institute Genomics Platform"/>
            <person name="Cuomo C."/>
            <person name="de Hoog S."/>
            <person name="Gorbushina A."/>
            <person name="Stielow B."/>
            <person name="Teixiera M."/>
            <person name="Abouelleil A."/>
            <person name="Chapman S.B."/>
            <person name="Priest M."/>
            <person name="Young S.K."/>
            <person name="Wortman J."/>
            <person name="Nusbaum C."/>
            <person name="Birren B."/>
        </authorList>
    </citation>
    <scope>NUCLEOTIDE SEQUENCE [LARGE SCALE GENOMIC DNA]</scope>
    <source>
        <strain evidence="1 2">CBS 27337</strain>
    </source>
</reference>
<dbReference type="EMBL" id="KN846959">
    <property type="protein sequence ID" value="KIW67127.1"/>
    <property type="molecule type" value="Genomic_DNA"/>
</dbReference>
<evidence type="ECO:0000313" key="1">
    <source>
        <dbReference type="EMBL" id="KIW67127.1"/>
    </source>
</evidence>
<evidence type="ECO:0000313" key="2">
    <source>
        <dbReference type="Proteomes" id="UP000054266"/>
    </source>
</evidence>
<accession>A0A0D2DYB4</accession>
<proteinExistence type="predicted"/>
<keyword evidence="2" id="KW-1185">Reference proteome</keyword>
<dbReference type="AlphaFoldDB" id="A0A0D2DYB4"/>
<gene>
    <name evidence="1" type="ORF">PV04_06399</name>
</gene>
<dbReference type="Proteomes" id="UP000054266">
    <property type="component" value="Unassembled WGS sequence"/>
</dbReference>
<sequence length="132" mass="14954">MGISFRDKHETSYTVCKISASNSRYRQSGQPVAKPTSRSWKMATHVGSIGARTQNLHCVRPSTYRRMRGYSQFQVFHARSGEIQHRCGMTPSDTRSVVVGQLTTNQDRASNVANSVFALLGRTVRFRKCDRR</sequence>